<keyword evidence="6" id="KW-1185">Reference proteome</keyword>
<dbReference type="Pfam" id="PF00295">
    <property type="entry name" value="Glyco_hydro_28"/>
    <property type="match status" value="1"/>
</dbReference>
<dbReference type="PANTHER" id="PTHR31339:SF9">
    <property type="entry name" value="PLASMIN AND FIBRONECTIN-BINDING PROTEIN A"/>
    <property type="match status" value="1"/>
</dbReference>
<dbReference type="SUPFAM" id="SSF51126">
    <property type="entry name" value="Pectin lyase-like"/>
    <property type="match status" value="1"/>
</dbReference>
<name>A0A8H9MCK8_9PSEU</name>
<evidence type="ECO:0000313" key="6">
    <source>
        <dbReference type="Proteomes" id="UP000658656"/>
    </source>
</evidence>
<dbReference type="GO" id="GO:0005975">
    <property type="term" value="P:carbohydrate metabolic process"/>
    <property type="evidence" value="ECO:0007669"/>
    <property type="project" value="InterPro"/>
</dbReference>
<dbReference type="InterPro" id="IPR051801">
    <property type="entry name" value="GH28_Enzymes"/>
</dbReference>
<gene>
    <name evidence="5" type="ORF">GCM10017566_30810</name>
</gene>
<keyword evidence="2 4" id="KW-0378">Hydrolase</keyword>
<keyword evidence="3 4" id="KW-0326">Glycosidase</keyword>
<evidence type="ECO:0000256" key="4">
    <source>
        <dbReference type="RuleBase" id="RU361169"/>
    </source>
</evidence>
<evidence type="ECO:0008006" key="7">
    <source>
        <dbReference type="Google" id="ProtNLM"/>
    </source>
</evidence>
<accession>A0A8H9MCK8</accession>
<organism evidence="5 6">
    <name type="scientific">Amycolatopsis bartoniae</name>
    <dbReference type="NCBI Taxonomy" id="941986"/>
    <lineage>
        <taxon>Bacteria</taxon>
        <taxon>Bacillati</taxon>
        <taxon>Actinomycetota</taxon>
        <taxon>Actinomycetes</taxon>
        <taxon>Pseudonocardiales</taxon>
        <taxon>Pseudonocardiaceae</taxon>
        <taxon>Amycolatopsis</taxon>
    </lineage>
</organism>
<comment type="similarity">
    <text evidence="1 4">Belongs to the glycosyl hydrolase 28 family.</text>
</comment>
<dbReference type="Gene3D" id="2.160.20.10">
    <property type="entry name" value="Single-stranded right-handed beta-helix, Pectin lyase-like"/>
    <property type="match status" value="1"/>
</dbReference>
<dbReference type="PANTHER" id="PTHR31339">
    <property type="entry name" value="PECTIN LYASE-RELATED"/>
    <property type="match status" value="1"/>
</dbReference>
<comment type="caution">
    <text evidence="5">The sequence shown here is derived from an EMBL/GenBank/DDBJ whole genome shotgun (WGS) entry which is preliminary data.</text>
</comment>
<dbReference type="InterPro" id="IPR000743">
    <property type="entry name" value="Glyco_hydro_28"/>
</dbReference>
<dbReference type="InterPro" id="IPR011050">
    <property type="entry name" value="Pectin_lyase_fold/virulence"/>
</dbReference>
<dbReference type="InterPro" id="IPR012334">
    <property type="entry name" value="Pectin_lyas_fold"/>
</dbReference>
<dbReference type="EMBL" id="BNAV01000004">
    <property type="protein sequence ID" value="GHF55618.1"/>
    <property type="molecule type" value="Genomic_DNA"/>
</dbReference>
<evidence type="ECO:0000256" key="1">
    <source>
        <dbReference type="ARBA" id="ARBA00008834"/>
    </source>
</evidence>
<reference evidence="5" key="1">
    <citation type="journal article" date="2014" name="Int. J. Syst. Evol. Microbiol.">
        <title>Complete genome sequence of Corynebacterium casei LMG S-19264T (=DSM 44701T), isolated from a smear-ripened cheese.</title>
        <authorList>
            <consortium name="US DOE Joint Genome Institute (JGI-PGF)"/>
            <person name="Walter F."/>
            <person name="Albersmeier A."/>
            <person name="Kalinowski J."/>
            <person name="Ruckert C."/>
        </authorList>
    </citation>
    <scope>NUCLEOTIDE SEQUENCE</scope>
    <source>
        <strain evidence="5">CGMCC 4.7679</strain>
    </source>
</reference>
<evidence type="ECO:0000313" key="5">
    <source>
        <dbReference type="EMBL" id="GHF55618.1"/>
    </source>
</evidence>
<sequence length="456" mass="49103">MSTVDPRLLGRGSAFFGHTREVNVRDHGAVGDGYADDTAALQAAIDACAAAGGGRVVVPGPRTYRLGTIYLRSNVELHLEETAVLQASLDRAHYAEAALIAADGARNVTVSGGGRIDGRSHDFMTAWNDPSGLGPWIYTPASWRPKIFELRACTGVTVRDITFGDAPHWGLHLWGCEHVLVDHLTVANDLQVPNCDGVDIDRSRDVEVRGCVLRTGDDSVVVKASANPAGRDFGVTRGVHVHDCELTTQDSALKIGTETTADVLDVLFERCVVRSSNRACSIMLRDAGDVRNVVFRDILFESRLFSDPWWGHGEAVSVTAFPRADGGAIGVVSGIRLERLTGTSENSLRVDGSAQSRPRDITLRDVHLTLTKWTTFPGGVYDNRPTTVRPALQPHDTPGFHLSAADDVLVRDCSVAWGPNPPDYYSNALVAEDVTGLRLEGFRGQAAHPGGVAVRT</sequence>
<dbReference type="AlphaFoldDB" id="A0A8H9MCK8"/>
<dbReference type="GO" id="GO:0004650">
    <property type="term" value="F:polygalacturonase activity"/>
    <property type="evidence" value="ECO:0007669"/>
    <property type="project" value="InterPro"/>
</dbReference>
<evidence type="ECO:0000256" key="2">
    <source>
        <dbReference type="ARBA" id="ARBA00022801"/>
    </source>
</evidence>
<evidence type="ECO:0000256" key="3">
    <source>
        <dbReference type="ARBA" id="ARBA00023295"/>
    </source>
</evidence>
<reference evidence="5" key="2">
    <citation type="submission" date="2020-09" db="EMBL/GenBank/DDBJ databases">
        <authorList>
            <person name="Sun Q."/>
            <person name="Zhou Y."/>
        </authorList>
    </citation>
    <scope>NUCLEOTIDE SEQUENCE</scope>
    <source>
        <strain evidence="5">CGMCC 4.7679</strain>
    </source>
</reference>
<proteinExistence type="inferred from homology"/>
<dbReference type="Proteomes" id="UP000658656">
    <property type="component" value="Unassembled WGS sequence"/>
</dbReference>
<protein>
    <recommendedName>
        <fullName evidence="7">Glycoside hydrolase</fullName>
    </recommendedName>
</protein>